<dbReference type="STRING" id="578459.A0A0P9GFL1"/>
<feature type="signal peptide" evidence="1">
    <location>
        <begin position="1"/>
        <end position="19"/>
    </location>
</feature>
<dbReference type="Proteomes" id="UP000053890">
    <property type="component" value="Unassembled WGS sequence"/>
</dbReference>
<dbReference type="GeneID" id="28975757"/>
<keyword evidence="1" id="KW-0732">Signal</keyword>
<protein>
    <submittedName>
        <fullName evidence="2">Uncharacterized protein</fullName>
    </submittedName>
</protein>
<evidence type="ECO:0000313" key="2">
    <source>
        <dbReference type="EMBL" id="KPV71593.1"/>
    </source>
</evidence>
<feature type="chain" id="PRO_5006157796" evidence="1">
    <location>
        <begin position="20"/>
        <end position="2478"/>
    </location>
</feature>
<dbReference type="EMBL" id="KQ474092">
    <property type="protein sequence ID" value="KPV71593.1"/>
    <property type="molecule type" value="Genomic_DNA"/>
</dbReference>
<evidence type="ECO:0000313" key="3">
    <source>
        <dbReference type="Proteomes" id="UP000053890"/>
    </source>
</evidence>
<keyword evidence="3" id="KW-1185">Reference proteome</keyword>
<organism evidence="2 3">
    <name type="scientific">Rhodotorula graminis (strain WP1)</name>
    <dbReference type="NCBI Taxonomy" id="578459"/>
    <lineage>
        <taxon>Eukaryota</taxon>
        <taxon>Fungi</taxon>
        <taxon>Dikarya</taxon>
        <taxon>Basidiomycota</taxon>
        <taxon>Pucciniomycotina</taxon>
        <taxon>Microbotryomycetes</taxon>
        <taxon>Sporidiobolales</taxon>
        <taxon>Sporidiobolaceae</taxon>
        <taxon>Rhodotorula</taxon>
    </lineage>
</organism>
<name>A0A0P9GFL1_RHOGW</name>
<accession>A0A0P9GFL1</accession>
<dbReference type="RefSeq" id="XP_018267642.1">
    <property type="nucleotide sequence ID" value="XM_018415309.1"/>
</dbReference>
<sequence>MVLVLSIRLGGLFLMELRAQTGWVQVGPRGLVQLMMLPMHWPKSGLITIKVYYHMFPVQSGRSVALFLMELCAQTGWVQVGPRGLVQLMMIPMHWPKSGSITIKVYYHMFPPPSGRSVALFLMELCAQTGWVQVGPRGLVQLMMIPMHWPKSGSITIKLYYHMFPVPSGRSVAQFLMELCAQTGWVQVGTRGLVWLRMPLLHWPKSGSTTIKVYYCMVPVPSSRSVALFLMELCAQTGWVQVGPRGLVWLRMLPMHWPKSGSATIKVYYHMFPVQSGRSVALFLMELCAQTGWVQVGLRGLVWLRMPLLHWPKSGSITIKVYYHMFPVPSSRSVALFLMELCAQTGWVRVAPRGLVWLRMLLLHWPKSGSITIKVYYQMVPVPSSRSVAQFLMELCAQTGWVRVAPRGLVWLRMLLLHWPKSGSITIKTGWVRVGPRGLVWLRMPLLHWPKSGSITVKVYYQMVPVPSSRSVAQFLMELCAQTGLVQVGTRGLVWLRMLMMHWPKSGSITIKVYYCKVPVPSSRSVALFLMELCSQTGWVQVGPRGLVWLRMLMMHWPKSGSATIKVYYHMFPVQSGRSVALFLMELCAQTGWVQVGPRGLVWLRMLMMHWPKSGSATIKVYYHMFPVQSDRLGPSGAERLGLAENATNALARMAPLPSRSVAQFLMELCAQTGLVQVGTRGLVWLRMLMMHWPKSGSTTIKVYYCMVPVPSSRSVALFLMELCAQTGWVRVAPRGLVWLRMLLLHWPKSGSITIKVYYCMVPVQAVDGVRSKLGPRGLVWLRMLLLHWPKSGSTTIKVYYHMFPVPSGRSVALFLMELCAQTGWVRVAPRGLVWLRMLPMHWPESGSITIKVYYHMFPVQSDGFGPSGDERLGLAEDANDALAHIWLHYHQAQFLMELCAQTGWVQVGPRGLVRLMMLPMHWPESGSITIKTGWVQVGPRGLVRLMMLPMHWPESGSATIKVYYCWVRVGPRGLVQLRMPLLHWPKSGSITVKVYYQMVPVPSSRSVAQFLMELCAQTGLVQVGTRGLVWLRMPLLHWPKSGSTTIKVYYCMVPVPSSRSVALFLMELCAQTGWVQVGPRGLVWLRMLPMHWPKSGSATIKVYYHMFPVQSGRSVALFLMELCAQTGWVQVGLRGLVWLRMPLLHWPKSGSITIKVYYHMFPVPSSRSVALFLMELCAQTGWVRVAPRGLVWLRMLLLHWPKSGSITIKVYYCMVPVPSDRLGPSGAERLGLAENATNALARMAPLPSRSVALFLKELCAQTGSVQVWTRGLVWLRMLMMHWPTSGSTTIKVYYCMVPVQSGRSVAQFLMELCAQTGWVQVGPRGLVRLMMLPMHWPESGSITIKVYYCMVPVSSGRSVALFRMELCAQTGWVQVGPRGLVRLMMLPMHWPESGSATIKVYYCMFPPPSGRSVAQFLMELCAQTGWVQVGPRGLVQLMMLPMHWPKSGSATIKVYYHMFPVPSSRSVALFLMELCAQTGLVQVGTRGLVWLRMLMMHWPKSGSITIKVYYCKVPVPSSRSVALFLMELCAQTGWVQVGPRGLVWLRMLMMHWPKSGSATIKVYYHMFPVQSGRSVALFLMELCAQTGWVQVGPRGLVWLRMLLMHWPKSGSATIRVYYHMFPVQSGSVAQFLMELCAQTGWVQVGPRGLVRLMMLPMHWPESGSITIKTGSVQVGTRGLVWLRMPLLHWPKSGSTTIKVYYCMVPVPSSRSVALFLMELCAQTGWVQVGPRGLVWLRMLMMHWPKSGSATIKVYYHMFPVQSGRSVALFLMELCAQTGWVQVGPRGLVWLRMLMMHWPKSGSATIKVYYHMFPVQSDRLGPSGAERLGLAENATNALARMAPLPSRSVAQFLMELCAQTGLVQVGTRGLVWLRMLMMHWPKSGSTTIKVYYCMVPVPSSRSVALFLMELCAQTGWVRVAPRGLVWLRMLLLHWPKSGSITIKVYYCMVPVPSSRSVALFLMELCAQTGWVQVGPRGLVWLRMLLLHWPKSGSTTIKVYYCMVPVPSSRSVALFLMELCAQTGWVRVAPRGLVWLRMLPMHWPESGSITIKVYYHMFPVQSGRSVALFLMELCAQTGSVQVGTRGLVWLRMLMMHWPKSGSTTIKVYYCMVPVPSSRSVALFLMELCAQTGWVRVAPRGLVWLRMLLLHWPKSGSITIKVYYCMVPVPSSRSVALFLMELCAQTGWVQVGPRGLVWLRMLLLHWPKSGSTTIKVYYCMVPVPSSRSVALFLMELCAQTGWVRVGPRGLVWLRMLPMHWPKSGSATIKVYYHMFPVQSGRSVALFLMELCAQTGWVQVGLRGLVWLRMPLLHWPKSGSITIKVYYHMFPVPSSRSVALFLMELCAQTGWVRVAPRGLVWLRMLLLHWPKSGSITIKVYYCMVPVPSDRLGPSGAERLGLAENATNALARMAPLPSRSVALFRMELCAQTGSVQVRLRGLVQLMMLPMHWPKSGSTTIKVYYCMVPVPSGILSYVPCAKR</sequence>
<gene>
    <name evidence="2" type="ORF">RHOBADRAFT_50395</name>
</gene>
<proteinExistence type="predicted"/>
<reference evidence="2 3" key="1">
    <citation type="journal article" date="2015" name="Front. Microbiol.">
        <title>Genome sequence of the plant growth promoting endophytic yeast Rhodotorula graminis WP1.</title>
        <authorList>
            <person name="Firrincieli A."/>
            <person name="Otillar R."/>
            <person name="Salamov A."/>
            <person name="Schmutz J."/>
            <person name="Khan Z."/>
            <person name="Redman R.S."/>
            <person name="Fleck N.D."/>
            <person name="Lindquist E."/>
            <person name="Grigoriev I.V."/>
            <person name="Doty S.L."/>
        </authorList>
    </citation>
    <scope>NUCLEOTIDE SEQUENCE [LARGE SCALE GENOMIC DNA]</scope>
    <source>
        <strain evidence="2 3">WP1</strain>
    </source>
</reference>
<evidence type="ECO:0000256" key="1">
    <source>
        <dbReference type="SAM" id="SignalP"/>
    </source>
</evidence>